<protein>
    <recommendedName>
        <fullName evidence="8">DNA mismatch repair proteins mutS family domain-containing protein</fullName>
    </recommendedName>
</protein>
<dbReference type="InterPro" id="IPR027417">
    <property type="entry name" value="P-loop_NTPase"/>
</dbReference>
<keyword evidence="4" id="KW-0067">ATP-binding</keyword>
<dbReference type="InterPro" id="IPR016151">
    <property type="entry name" value="DNA_mismatch_repair_MutS_N"/>
</dbReference>
<dbReference type="PANTHER" id="PTHR11361:SF34">
    <property type="entry name" value="DNA MISMATCH REPAIR PROTEIN MSH1, MITOCHONDRIAL"/>
    <property type="match status" value="1"/>
</dbReference>
<dbReference type="SMART" id="SM00533">
    <property type="entry name" value="MUTSd"/>
    <property type="match status" value="1"/>
</dbReference>
<dbReference type="Gene3D" id="3.40.50.300">
    <property type="entry name" value="P-loop containing nucleotide triphosphate hydrolases"/>
    <property type="match status" value="2"/>
</dbReference>
<accession>A0A6H0XN96</accession>
<dbReference type="Pfam" id="PF05192">
    <property type="entry name" value="MutS_III"/>
    <property type="match status" value="1"/>
</dbReference>
<dbReference type="SUPFAM" id="SSF48334">
    <property type="entry name" value="DNA repair protein MutS, domain III"/>
    <property type="match status" value="1"/>
</dbReference>
<dbReference type="Pfam" id="PF00488">
    <property type="entry name" value="MutS_V"/>
    <property type="match status" value="1"/>
</dbReference>
<dbReference type="InterPro" id="IPR045076">
    <property type="entry name" value="MutS"/>
</dbReference>
<dbReference type="SMART" id="SM00534">
    <property type="entry name" value="MUTSac"/>
    <property type="match status" value="1"/>
</dbReference>
<evidence type="ECO:0000259" key="8">
    <source>
        <dbReference type="PROSITE" id="PS00486"/>
    </source>
</evidence>
<dbReference type="GO" id="GO:0005739">
    <property type="term" value="C:mitochondrion"/>
    <property type="evidence" value="ECO:0007669"/>
    <property type="project" value="TreeGrafter"/>
</dbReference>
<dbReference type="InterPro" id="IPR036187">
    <property type="entry name" value="DNA_mismatch_repair_MutS_sf"/>
</dbReference>
<dbReference type="Gene3D" id="1.10.1420.10">
    <property type="match status" value="2"/>
</dbReference>
<comment type="similarity">
    <text evidence="1">Belongs to the DNA mismatch repair MutS family.</text>
</comment>
<evidence type="ECO:0000256" key="4">
    <source>
        <dbReference type="ARBA" id="ARBA00022840"/>
    </source>
</evidence>
<dbReference type="Gene3D" id="3.30.420.110">
    <property type="entry name" value="MutS, connector domain"/>
    <property type="match status" value="1"/>
</dbReference>
<sequence>MQVRGAFRASQQVTKVIEYASIRYRLSPTGQTTWRRGAKRKTTLSVDDLPQGVLPPLPKLETQDSKDRSYSPVLQQHLNNVRKYKDCVVLTRVGDFYEMYFDQVDQFAGLVGLKKAKRSTNLGDVAMAGFQHTQLDRYLKMFVQDLGKQVAISEQVRLAEHERTNKPGAPLYDRKVTRVITPGTLVDESFVAPFENNFLLAIHFDDVAASKPPKLNARQPLQQHSVGLGWVDLSSGDFQVQTANVTALPTLLARINAREIVLSSALEGHRTEELQKILGDQTKSLSFHDYSNSKIKAVTDWAPMLEKEVQLTDNFTTQEIAAGNIILDYVVHRLFDANIKLQPPTRRSESEYMTIDKHSLRALEIKSTLRDGLQQGSLLHTIRRTVTNSGARLLGQRIVSPSMSLEVINNRLDLVQEMLEQSHIREDVTALLKDTSDTFRLLQRFSIGRGDADDMLGLARTIRLTQRMADILLIHMHDRQRSQRHTTEGGLSSELDCIKDVIYRLELDTPIKLAKEIESAIDEESLSQRQRLEVERAEQSEKLANEVAVADHAGEEAPKLARRMSKAANSAKNGQLEVEESWIMQRGASPALKAAHKELDDLFVRKQTLVAELRETSKMDSLTLRWTAQYGHHCHVKTKDTSKSLDAIKGARSFMSTKTTRSFYAPDWTYLGSKIDTAKSRIRAEEDNVFEKLKAHVLENLMKLRRNAAVLDELDVACSSAIVAKERDLVRPLVNESRTHNIVGGRHPTVDVGLLSQGKQFTANNCLVGSQELIYLITGPNMAGKSTYLRQNALITILAQTGCYVPAQYAEIGLVDKIFSRVGSADSLYQDQSTFMVEMLETAEILKQATARSFVIMDEVGRGTTPQDGVAVGDFERLGRYCTDVAEEPDGSWLYVHRLKPGVNRDSHALKVARLAGMPEAANEMAAKVLQKGIPGESMGGQQAASA</sequence>
<dbReference type="InterPro" id="IPR007696">
    <property type="entry name" value="DNA_mismatch_repair_MutS_core"/>
</dbReference>
<dbReference type="GO" id="GO:0043504">
    <property type="term" value="P:mitochondrial DNA repair"/>
    <property type="evidence" value="ECO:0007669"/>
    <property type="project" value="TreeGrafter"/>
</dbReference>
<dbReference type="PANTHER" id="PTHR11361">
    <property type="entry name" value="DNA MISMATCH REPAIR PROTEIN MUTS FAMILY MEMBER"/>
    <property type="match status" value="1"/>
</dbReference>
<dbReference type="EMBL" id="CP051139">
    <property type="protein sequence ID" value="QIW96226.1"/>
    <property type="molecule type" value="Genomic_DNA"/>
</dbReference>
<dbReference type="Pfam" id="PF05188">
    <property type="entry name" value="MutS_II"/>
    <property type="match status" value="1"/>
</dbReference>
<evidence type="ECO:0000313" key="10">
    <source>
        <dbReference type="Proteomes" id="UP000503462"/>
    </source>
</evidence>
<dbReference type="InterPro" id="IPR036678">
    <property type="entry name" value="MutS_con_dom_sf"/>
</dbReference>
<evidence type="ECO:0000256" key="5">
    <source>
        <dbReference type="ARBA" id="ARBA00023125"/>
    </source>
</evidence>
<dbReference type="Proteomes" id="UP000503462">
    <property type="component" value="Chromosome 1"/>
</dbReference>
<dbReference type="InterPro" id="IPR000432">
    <property type="entry name" value="DNA_mismatch_repair_MutS_C"/>
</dbReference>
<evidence type="ECO:0000256" key="3">
    <source>
        <dbReference type="ARBA" id="ARBA00022763"/>
    </source>
</evidence>
<dbReference type="SUPFAM" id="SSF53150">
    <property type="entry name" value="DNA repair protein MutS, domain II"/>
    <property type="match status" value="1"/>
</dbReference>
<feature type="domain" description="DNA mismatch repair proteins mutS family" evidence="8">
    <location>
        <begin position="853"/>
        <end position="869"/>
    </location>
</feature>
<evidence type="ECO:0000256" key="6">
    <source>
        <dbReference type="ARBA" id="ARBA00023204"/>
    </source>
</evidence>
<dbReference type="Pfam" id="PF01624">
    <property type="entry name" value="MutS_I"/>
    <property type="match status" value="1"/>
</dbReference>
<evidence type="ECO:0000256" key="7">
    <source>
        <dbReference type="SAM" id="MobiDB-lite"/>
    </source>
</evidence>
<dbReference type="PIRSF" id="PIRSF037677">
    <property type="entry name" value="DNA_mis_repair_Msh6"/>
    <property type="match status" value="1"/>
</dbReference>
<keyword evidence="5" id="KW-0238">DNA-binding</keyword>
<dbReference type="GO" id="GO:0005634">
    <property type="term" value="C:nucleus"/>
    <property type="evidence" value="ECO:0007669"/>
    <property type="project" value="TreeGrafter"/>
</dbReference>
<dbReference type="GO" id="GO:0005524">
    <property type="term" value="F:ATP binding"/>
    <property type="evidence" value="ECO:0007669"/>
    <property type="project" value="UniProtKB-KW"/>
</dbReference>
<evidence type="ECO:0000256" key="1">
    <source>
        <dbReference type="ARBA" id="ARBA00006271"/>
    </source>
</evidence>
<keyword evidence="3" id="KW-0227">DNA damage</keyword>
<dbReference type="InterPro" id="IPR007860">
    <property type="entry name" value="DNA_mmatch_repair_MutS_con_dom"/>
</dbReference>
<keyword evidence="6" id="KW-0234">DNA repair</keyword>
<dbReference type="InterPro" id="IPR007695">
    <property type="entry name" value="DNA_mismatch_repair_MutS-lik_N"/>
</dbReference>
<dbReference type="PROSITE" id="PS00486">
    <property type="entry name" value="DNA_MISMATCH_REPAIR_2"/>
    <property type="match status" value="1"/>
</dbReference>
<dbReference type="SUPFAM" id="SSF52540">
    <property type="entry name" value="P-loop containing nucleoside triphosphate hydrolases"/>
    <property type="match status" value="1"/>
</dbReference>
<keyword evidence="10" id="KW-1185">Reference proteome</keyword>
<gene>
    <name evidence="9" type="ORF">AMS68_001744</name>
</gene>
<feature type="region of interest" description="Disordered" evidence="7">
    <location>
        <begin position="48"/>
        <end position="68"/>
    </location>
</feature>
<proteinExistence type="inferred from homology"/>
<evidence type="ECO:0000313" key="9">
    <source>
        <dbReference type="EMBL" id="QIW96226.1"/>
    </source>
</evidence>
<dbReference type="AlphaFoldDB" id="A0A6H0XN96"/>
<reference evidence="9 10" key="1">
    <citation type="journal article" date="2016" name="Sci. Rep.">
        <title>Peltaster fructicola genome reveals evolution from an invasive phytopathogen to an ectophytic parasite.</title>
        <authorList>
            <person name="Xu C."/>
            <person name="Chen H."/>
            <person name="Gleason M.L."/>
            <person name="Xu J.R."/>
            <person name="Liu H."/>
            <person name="Zhang R."/>
            <person name="Sun G."/>
        </authorList>
    </citation>
    <scope>NUCLEOTIDE SEQUENCE [LARGE SCALE GENOMIC DNA]</scope>
    <source>
        <strain evidence="9 10">LNHT1506</strain>
    </source>
</reference>
<name>A0A6H0XN96_9PEZI</name>
<dbReference type="Gene3D" id="3.40.1170.10">
    <property type="entry name" value="DNA repair protein MutS, domain I"/>
    <property type="match status" value="1"/>
</dbReference>
<dbReference type="SUPFAM" id="SSF55271">
    <property type="entry name" value="DNA repair protein MutS, domain I"/>
    <property type="match status" value="1"/>
</dbReference>
<dbReference type="OrthoDB" id="2534523at2759"/>
<organism evidence="9 10">
    <name type="scientific">Peltaster fructicola</name>
    <dbReference type="NCBI Taxonomy" id="286661"/>
    <lineage>
        <taxon>Eukaryota</taxon>
        <taxon>Fungi</taxon>
        <taxon>Dikarya</taxon>
        <taxon>Ascomycota</taxon>
        <taxon>Pezizomycotina</taxon>
        <taxon>Dothideomycetes</taxon>
        <taxon>Dothideomycetes incertae sedis</taxon>
        <taxon>Peltaster</taxon>
    </lineage>
</organism>
<dbReference type="GO" id="GO:0140664">
    <property type="term" value="F:ATP-dependent DNA damage sensor activity"/>
    <property type="evidence" value="ECO:0007669"/>
    <property type="project" value="InterPro"/>
</dbReference>
<dbReference type="GO" id="GO:0030983">
    <property type="term" value="F:mismatched DNA binding"/>
    <property type="evidence" value="ECO:0007669"/>
    <property type="project" value="InterPro"/>
</dbReference>
<dbReference type="GO" id="GO:0006298">
    <property type="term" value="P:mismatch repair"/>
    <property type="evidence" value="ECO:0007669"/>
    <property type="project" value="InterPro"/>
</dbReference>
<dbReference type="InterPro" id="IPR017261">
    <property type="entry name" value="DNA_mismatch_repair_MutS/MSH"/>
</dbReference>
<keyword evidence="2" id="KW-0547">Nucleotide-binding</keyword>
<evidence type="ECO:0000256" key="2">
    <source>
        <dbReference type="ARBA" id="ARBA00022741"/>
    </source>
</evidence>